<dbReference type="Gene3D" id="1.10.10.60">
    <property type="entry name" value="Homeodomain-like"/>
    <property type="match status" value="1"/>
</dbReference>
<accession>A0ABU1K5W2</accession>
<feature type="domain" description="HTH araC/xylS-type" evidence="4">
    <location>
        <begin position="190"/>
        <end position="288"/>
    </location>
</feature>
<dbReference type="EMBL" id="JAVDQA010000004">
    <property type="protein sequence ID" value="MDR6300984.1"/>
    <property type="molecule type" value="Genomic_DNA"/>
</dbReference>
<keyword evidence="3" id="KW-0804">Transcription</keyword>
<dbReference type="Pfam" id="PF02311">
    <property type="entry name" value="AraC_binding"/>
    <property type="match status" value="1"/>
</dbReference>
<evidence type="ECO:0000259" key="4">
    <source>
        <dbReference type="PROSITE" id="PS01124"/>
    </source>
</evidence>
<gene>
    <name evidence="5" type="ORF">GGR31_001631</name>
</gene>
<keyword evidence="2" id="KW-0238">DNA-binding</keyword>
<comment type="caution">
    <text evidence="5">The sequence shown here is derived from an EMBL/GenBank/DDBJ whole genome shotgun (WGS) entry which is preliminary data.</text>
</comment>
<protein>
    <submittedName>
        <fullName evidence="5">AraC-like DNA-binding protein</fullName>
    </submittedName>
</protein>
<dbReference type="SMART" id="SM00342">
    <property type="entry name" value="HTH_ARAC"/>
    <property type="match status" value="1"/>
</dbReference>
<reference evidence="5 6" key="1">
    <citation type="submission" date="2023-07" db="EMBL/GenBank/DDBJ databases">
        <title>Genomic Encyclopedia of Type Strains, Phase IV (KMG-IV): sequencing the most valuable type-strain genomes for metagenomic binning, comparative biology and taxonomic classification.</title>
        <authorList>
            <person name="Goeker M."/>
        </authorList>
    </citation>
    <scope>NUCLEOTIDE SEQUENCE [LARGE SCALE GENOMIC DNA]</scope>
    <source>
        <strain evidence="5 6">DSM 102814</strain>
    </source>
</reference>
<dbReference type="SUPFAM" id="SSF51215">
    <property type="entry name" value="Regulatory protein AraC"/>
    <property type="match status" value="1"/>
</dbReference>
<evidence type="ECO:0000313" key="6">
    <source>
        <dbReference type="Proteomes" id="UP001257659"/>
    </source>
</evidence>
<proteinExistence type="predicted"/>
<dbReference type="PANTHER" id="PTHR43280">
    <property type="entry name" value="ARAC-FAMILY TRANSCRIPTIONAL REGULATOR"/>
    <property type="match status" value="1"/>
</dbReference>
<evidence type="ECO:0000256" key="1">
    <source>
        <dbReference type="ARBA" id="ARBA00023015"/>
    </source>
</evidence>
<dbReference type="RefSeq" id="WP_309727925.1">
    <property type="nucleotide sequence ID" value="NZ_JAVDQA010000004.1"/>
</dbReference>
<dbReference type="SUPFAM" id="SSF46689">
    <property type="entry name" value="Homeodomain-like"/>
    <property type="match status" value="1"/>
</dbReference>
<dbReference type="InterPro" id="IPR037923">
    <property type="entry name" value="HTH-like"/>
</dbReference>
<keyword evidence="6" id="KW-1185">Reference proteome</keyword>
<dbReference type="Pfam" id="PF12833">
    <property type="entry name" value="HTH_18"/>
    <property type="match status" value="1"/>
</dbReference>
<dbReference type="Gene3D" id="2.60.120.10">
    <property type="entry name" value="Jelly Rolls"/>
    <property type="match status" value="1"/>
</dbReference>
<evidence type="ECO:0000256" key="2">
    <source>
        <dbReference type="ARBA" id="ARBA00023125"/>
    </source>
</evidence>
<dbReference type="InterPro" id="IPR009057">
    <property type="entry name" value="Homeodomain-like_sf"/>
</dbReference>
<dbReference type="InterPro" id="IPR018060">
    <property type="entry name" value="HTH_AraC"/>
</dbReference>
<dbReference type="Proteomes" id="UP001257659">
    <property type="component" value="Unassembled WGS sequence"/>
</dbReference>
<dbReference type="PROSITE" id="PS01124">
    <property type="entry name" value="HTH_ARAC_FAMILY_2"/>
    <property type="match status" value="1"/>
</dbReference>
<evidence type="ECO:0000313" key="5">
    <source>
        <dbReference type="EMBL" id="MDR6300984.1"/>
    </source>
</evidence>
<dbReference type="InterPro" id="IPR003313">
    <property type="entry name" value="AraC-bd"/>
</dbReference>
<keyword evidence="1" id="KW-0805">Transcription regulation</keyword>
<evidence type="ECO:0000256" key="3">
    <source>
        <dbReference type="ARBA" id="ARBA00023163"/>
    </source>
</evidence>
<dbReference type="InterPro" id="IPR014710">
    <property type="entry name" value="RmlC-like_jellyroll"/>
</dbReference>
<sequence>MKIPVLKINQFEETEPLKDFYINSFANHISLNKKLISKPHKHNFYLCVMFTKGTGIHEIDFNSYTIKPGSVFFLRPGQTHFWKFDSPPEGFIFFHSQEFYELKFLEHKLHEFPFYYSFQNPPLLELPDKKINGLYKKLEEVYTEYIKHKPFKELKIVSLINTIYIDFFRMYTNNISNEKSHSPNYLKILERLEILIDENFQTEKLPKFYAQHLNITTKHLNRVVKETINKTTSELIYERIILEAKRLIVQDDESLTTISHRLEFSDYSYFSKIFKLKTGFTPIDFRKKYRN</sequence>
<name>A0ABU1K5W2_9FLAO</name>
<organism evidence="5 6">
    <name type="scientific">Mesonia maritima</name>
    <dbReference type="NCBI Taxonomy" id="1793873"/>
    <lineage>
        <taxon>Bacteria</taxon>
        <taxon>Pseudomonadati</taxon>
        <taxon>Bacteroidota</taxon>
        <taxon>Flavobacteriia</taxon>
        <taxon>Flavobacteriales</taxon>
        <taxon>Flavobacteriaceae</taxon>
        <taxon>Mesonia</taxon>
    </lineage>
</organism>
<dbReference type="PANTHER" id="PTHR43280:SF32">
    <property type="entry name" value="TRANSCRIPTIONAL REGULATORY PROTEIN"/>
    <property type="match status" value="1"/>
</dbReference>